<dbReference type="PANTHER" id="PTHR43401">
    <property type="entry name" value="L-THREONINE 3-DEHYDROGENASE"/>
    <property type="match status" value="1"/>
</dbReference>
<dbReference type="Pfam" id="PF08240">
    <property type="entry name" value="ADH_N"/>
    <property type="match status" value="1"/>
</dbReference>
<evidence type="ECO:0000256" key="1">
    <source>
        <dbReference type="ARBA" id="ARBA00022723"/>
    </source>
</evidence>
<evidence type="ECO:0000256" key="3">
    <source>
        <dbReference type="ARBA" id="ARBA00023002"/>
    </source>
</evidence>
<dbReference type="GO" id="GO:0008270">
    <property type="term" value="F:zinc ion binding"/>
    <property type="evidence" value="ECO:0007669"/>
    <property type="project" value="InterPro"/>
</dbReference>
<organism evidence="5">
    <name type="scientific">marine metagenome</name>
    <dbReference type="NCBI Taxonomy" id="408172"/>
    <lineage>
        <taxon>unclassified sequences</taxon>
        <taxon>metagenomes</taxon>
        <taxon>ecological metagenomes</taxon>
    </lineage>
</organism>
<accession>A0A382YMU5</accession>
<dbReference type="SUPFAM" id="SSF50129">
    <property type="entry name" value="GroES-like"/>
    <property type="match status" value="1"/>
</dbReference>
<keyword evidence="2" id="KW-0862">Zinc</keyword>
<protein>
    <recommendedName>
        <fullName evidence="4">Alcohol dehydrogenase-like N-terminal domain-containing protein</fullName>
    </recommendedName>
</protein>
<dbReference type="AlphaFoldDB" id="A0A382YMU5"/>
<proteinExistence type="predicted"/>
<dbReference type="GO" id="GO:0016491">
    <property type="term" value="F:oxidoreductase activity"/>
    <property type="evidence" value="ECO:0007669"/>
    <property type="project" value="UniProtKB-KW"/>
</dbReference>
<dbReference type="Gene3D" id="3.90.180.10">
    <property type="entry name" value="Medium-chain alcohol dehydrogenases, catalytic domain"/>
    <property type="match status" value="1"/>
</dbReference>
<reference evidence="5" key="1">
    <citation type="submission" date="2018-05" db="EMBL/GenBank/DDBJ databases">
        <authorList>
            <person name="Lanie J.A."/>
            <person name="Ng W.-L."/>
            <person name="Kazmierczak K.M."/>
            <person name="Andrzejewski T.M."/>
            <person name="Davidsen T.M."/>
            <person name="Wayne K.J."/>
            <person name="Tettelin H."/>
            <person name="Glass J.I."/>
            <person name="Rusch D."/>
            <person name="Podicherti R."/>
            <person name="Tsui H.-C.T."/>
            <person name="Winkler M.E."/>
        </authorList>
    </citation>
    <scope>NUCLEOTIDE SEQUENCE</scope>
</reference>
<dbReference type="InterPro" id="IPR002328">
    <property type="entry name" value="ADH_Zn_CS"/>
</dbReference>
<sequence length="172" mass="18223">MAERCSAVVFNGDGTWKRHDDFDVPQPPPGGAVLAVEAVGLCHSDVAQLHGHKHVPGEVSPTVPGHEIVGRVHALADDADLGVATGDRVAVNIVTYGEPSPVNPLGVRCYGYSFGLDEAEGLWGGYGEYMSVLPGTQLVPLTEEINPAELTIFEPLSNVIAWLDRAKFRAGA</sequence>
<name>A0A382YMU5_9ZZZZ</name>
<dbReference type="InterPro" id="IPR013154">
    <property type="entry name" value="ADH-like_N"/>
</dbReference>
<dbReference type="PANTHER" id="PTHR43401:SF2">
    <property type="entry name" value="L-THREONINE 3-DEHYDROGENASE"/>
    <property type="match status" value="1"/>
</dbReference>
<feature type="domain" description="Alcohol dehydrogenase-like N-terminal" evidence="4">
    <location>
        <begin position="29"/>
        <end position="142"/>
    </location>
</feature>
<dbReference type="InterPro" id="IPR050129">
    <property type="entry name" value="Zn_alcohol_dh"/>
</dbReference>
<keyword evidence="3" id="KW-0560">Oxidoreductase</keyword>
<evidence type="ECO:0000313" key="5">
    <source>
        <dbReference type="EMBL" id="SVD84636.1"/>
    </source>
</evidence>
<dbReference type="EMBL" id="UINC01177157">
    <property type="protein sequence ID" value="SVD84636.1"/>
    <property type="molecule type" value="Genomic_DNA"/>
</dbReference>
<keyword evidence="1" id="KW-0479">Metal-binding</keyword>
<evidence type="ECO:0000259" key="4">
    <source>
        <dbReference type="Pfam" id="PF08240"/>
    </source>
</evidence>
<dbReference type="PROSITE" id="PS00059">
    <property type="entry name" value="ADH_ZINC"/>
    <property type="match status" value="1"/>
</dbReference>
<evidence type="ECO:0000256" key="2">
    <source>
        <dbReference type="ARBA" id="ARBA00022833"/>
    </source>
</evidence>
<dbReference type="InterPro" id="IPR011032">
    <property type="entry name" value="GroES-like_sf"/>
</dbReference>
<gene>
    <name evidence="5" type="ORF">METZ01_LOCUS437490</name>
</gene>
<feature type="non-terminal residue" evidence="5">
    <location>
        <position position="172"/>
    </location>
</feature>